<feature type="compositionally biased region" description="Polar residues" evidence="2">
    <location>
        <begin position="193"/>
        <end position="212"/>
    </location>
</feature>
<feature type="region of interest" description="Disordered" evidence="2">
    <location>
        <begin position="1"/>
        <end position="334"/>
    </location>
</feature>
<evidence type="ECO:0000256" key="2">
    <source>
        <dbReference type="SAM" id="MobiDB-lite"/>
    </source>
</evidence>
<sequence>MSSTSNSSISRTQSLRKPSATTPTTTTITSQRNAATGGTSDRTTRVTANGAGPATSAARGSRPLSGVFGRMTAPSTRQRDVDTPSTVSDAPTTTSRLTRATSIRQLSSTASISADAAPPSRLTRAASIRQISTASARAASNHDTPMASDASSATTSRLTRAASIRQLSNASTRTAAAAAPASVDSAVTPASRRPTTSSGLPPSSRPRVTSSAVGGGHTRAKSSGTTLTSSAAPTGLRPPSQGSVTSTSTTSTSTTTATTKPPPTRTASISTPRTTTTTAAVRPKSLHLPSTSTTQPPSSPPKGPSKPNFNTHLQSFTPLKPPAPKALTSTFLAPPSPSKLPANVAISAETAKLQTQLLQLHLLHRSSFGTMTEYCESARNKLGKRFEYVRDLEREVSEEEKERVEDEGIRELIAWTTAAGTANLESKIQVLDRTVQTVWVLTESGKYGKVVRRFQKWFERASGIMDCREDLEGGNEERGLELIGKVGEDWDREVEGLERKLKELKDGLRDINSGGVCGGSVGRIVKGLGDLVWGMVEELEVMKGLEEEVLRQEMVWVRRVNREGEEGKGSGGKRAGAIWRGL</sequence>
<evidence type="ECO:0000313" key="3">
    <source>
        <dbReference type="EMBL" id="KAK4220652.1"/>
    </source>
</evidence>
<accession>A0AAN6YPY0</accession>
<feature type="compositionally biased region" description="Polar residues" evidence="2">
    <location>
        <begin position="308"/>
        <end position="317"/>
    </location>
</feature>
<feature type="coiled-coil region" evidence="1">
    <location>
        <begin position="487"/>
        <end position="514"/>
    </location>
</feature>
<gene>
    <name evidence="3" type="ORF">QBC38DRAFT_430356</name>
</gene>
<feature type="compositionally biased region" description="Low complexity" evidence="2">
    <location>
        <begin position="238"/>
        <end position="296"/>
    </location>
</feature>
<reference evidence="3" key="1">
    <citation type="journal article" date="2023" name="Mol. Phylogenet. Evol.">
        <title>Genome-scale phylogeny and comparative genomics of the fungal order Sordariales.</title>
        <authorList>
            <person name="Hensen N."/>
            <person name="Bonometti L."/>
            <person name="Westerberg I."/>
            <person name="Brannstrom I.O."/>
            <person name="Guillou S."/>
            <person name="Cros-Aarteil S."/>
            <person name="Calhoun S."/>
            <person name="Haridas S."/>
            <person name="Kuo A."/>
            <person name="Mondo S."/>
            <person name="Pangilinan J."/>
            <person name="Riley R."/>
            <person name="LaButti K."/>
            <person name="Andreopoulos B."/>
            <person name="Lipzen A."/>
            <person name="Chen C."/>
            <person name="Yan M."/>
            <person name="Daum C."/>
            <person name="Ng V."/>
            <person name="Clum A."/>
            <person name="Steindorff A."/>
            <person name="Ohm R.A."/>
            <person name="Martin F."/>
            <person name="Silar P."/>
            <person name="Natvig D.O."/>
            <person name="Lalanne C."/>
            <person name="Gautier V."/>
            <person name="Ament-Velasquez S.L."/>
            <person name="Kruys A."/>
            <person name="Hutchinson M.I."/>
            <person name="Powell A.J."/>
            <person name="Barry K."/>
            <person name="Miller A.N."/>
            <person name="Grigoriev I.V."/>
            <person name="Debuchy R."/>
            <person name="Gladieux P."/>
            <person name="Hiltunen Thoren M."/>
            <person name="Johannesson H."/>
        </authorList>
    </citation>
    <scope>NUCLEOTIDE SEQUENCE</scope>
    <source>
        <strain evidence="3">CBS 990.96</strain>
    </source>
</reference>
<feature type="compositionally biased region" description="Low complexity" evidence="2">
    <location>
        <begin position="170"/>
        <end position="191"/>
    </location>
</feature>
<feature type="compositionally biased region" description="Low complexity" evidence="2">
    <location>
        <begin position="1"/>
        <end position="13"/>
    </location>
</feature>
<feature type="compositionally biased region" description="Polar residues" evidence="2">
    <location>
        <begin position="83"/>
        <end position="112"/>
    </location>
</feature>
<evidence type="ECO:0000313" key="4">
    <source>
        <dbReference type="Proteomes" id="UP001301958"/>
    </source>
</evidence>
<comment type="caution">
    <text evidence="3">The sequence shown here is derived from an EMBL/GenBank/DDBJ whole genome shotgun (WGS) entry which is preliminary data.</text>
</comment>
<dbReference type="AlphaFoldDB" id="A0AAN6YPY0"/>
<evidence type="ECO:0000256" key="1">
    <source>
        <dbReference type="SAM" id="Coils"/>
    </source>
</evidence>
<dbReference type="Proteomes" id="UP001301958">
    <property type="component" value="Unassembled WGS sequence"/>
</dbReference>
<keyword evidence="1" id="KW-0175">Coiled coil</keyword>
<dbReference type="EMBL" id="MU865676">
    <property type="protein sequence ID" value="KAK4220652.1"/>
    <property type="molecule type" value="Genomic_DNA"/>
</dbReference>
<feature type="compositionally biased region" description="Polar residues" evidence="2">
    <location>
        <begin position="221"/>
        <end position="232"/>
    </location>
</feature>
<organism evidence="3 4">
    <name type="scientific">Podospora fimiseda</name>
    <dbReference type="NCBI Taxonomy" id="252190"/>
    <lineage>
        <taxon>Eukaryota</taxon>
        <taxon>Fungi</taxon>
        <taxon>Dikarya</taxon>
        <taxon>Ascomycota</taxon>
        <taxon>Pezizomycotina</taxon>
        <taxon>Sordariomycetes</taxon>
        <taxon>Sordariomycetidae</taxon>
        <taxon>Sordariales</taxon>
        <taxon>Podosporaceae</taxon>
        <taxon>Podospora</taxon>
    </lineage>
</organism>
<feature type="compositionally biased region" description="Polar residues" evidence="2">
    <location>
        <begin position="30"/>
        <end position="47"/>
    </location>
</feature>
<keyword evidence="4" id="KW-1185">Reference proteome</keyword>
<feature type="compositionally biased region" description="Polar residues" evidence="2">
    <location>
        <begin position="149"/>
        <end position="158"/>
    </location>
</feature>
<name>A0AAN6YPY0_9PEZI</name>
<reference evidence="3" key="2">
    <citation type="submission" date="2023-05" db="EMBL/GenBank/DDBJ databases">
        <authorList>
            <consortium name="Lawrence Berkeley National Laboratory"/>
            <person name="Steindorff A."/>
            <person name="Hensen N."/>
            <person name="Bonometti L."/>
            <person name="Westerberg I."/>
            <person name="Brannstrom I.O."/>
            <person name="Guillou S."/>
            <person name="Cros-Aarteil S."/>
            <person name="Calhoun S."/>
            <person name="Haridas S."/>
            <person name="Kuo A."/>
            <person name="Mondo S."/>
            <person name="Pangilinan J."/>
            <person name="Riley R."/>
            <person name="Labutti K."/>
            <person name="Andreopoulos B."/>
            <person name="Lipzen A."/>
            <person name="Chen C."/>
            <person name="Yanf M."/>
            <person name="Daum C."/>
            <person name="Ng V."/>
            <person name="Clum A."/>
            <person name="Ohm R."/>
            <person name="Martin F."/>
            <person name="Silar P."/>
            <person name="Natvig D."/>
            <person name="Lalanne C."/>
            <person name="Gautier V."/>
            <person name="Ament-Velasquez S.L."/>
            <person name="Kruys A."/>
            <person name="Hutchinson M.I."/>
            <person name="Powell A.J."/>
            <person name="Barry K."/>
            <person name="Miller A.N."/>
            <person name="Grigoriev I.V."/>
            <person name="Debuchy R."/>
            <person name="Gladieux P."/>
            <person name="Thoren M.H."/>
            <person name="Johannesson H."/>
        </authorList>
    </citation>
    <scope>NUCLEOTIDE SEQUENCE</scope>
    <source>
        <strain evidence="3">CBS 990.96</strain>
    </source>
</reference>
<protein>
    <submittedName>
        <fullName evidence="3">Uncharacterized protein</fullName>
    </submittedName>
</protein>
<proteinExistence type="predicted"/>